<evidence type="ECO:0000313" key="5">
    <source>
        <dbReference type="Proteomes" id="UP000070620"/>
    </source>
</evidence>
<dbReference type="SMART" id="SM00422">
    <property type="entry name" value="HTH_MERR"/>
    <property type="match status" value="1"/>
</dbReference>
<proteinExistence type="predicted"/>
<comment type="caution">
    <text evidence="4">The sequence shown here is derived from an EMBL/GenBank/DDBJ whole genome shotgun (WGS) entry which is preliminary data.</text>
</comment>
<dbReference type="EMBL" id="LRQV01000001">
    <property type="protein sequence ID" value="KXK63995.1"/>
    <property type="molecule type" value="Genomic_DNA"/>
</dbReference>
<dbReference type="PANTHER" id="PTHR30204:SF93">
    <property type="entry name" value="HTH MERR-TYPE DOMAIN-CONTAINING PROTEIN"/>
    <property type="match status" value="1"/>
</dbReference>
<dbReference type="Gene3D" id="1.10.1660.10">
    <property type="match status" value="1"/>
</dbReference>
<dbReference type="PANTHER" id="PTHR30204">
    <property type="entry name" value="REDOX-CYCLING DRUG-SENSING TRANSCRIPTIONAL ACTIVATOR SOXR"/>
    <property type="match status" value="1"/>
</dbReference>
<dbReference type="OrthoDB" id="4569196at2"/>
<protein>
    <submittedName>
        <fullName evidence="4">MerR family transcriptional regulator</fullName>
    </submittedName>
</protein>
<dbReference type="InterPro" id="IPR000551">
    <property type="entry name" value="MerR-type_HTH_dom"/>
</dbReference>
<accession>A0A136PZY8</accession>
<feature type="coiled-coil region" evidence="2">
    <location>
        <begin position="67"/>
        <end position="101"/>
    </location>
</feature>
<evidence type="ECO:0000256" key="2">
    <source>
        <dbReference type="SAM" id="Coils"/>
    </source>
</evidence>
<dbReference type="Proteomes" id="UP000070620">
    <property type="component" value="Unassembled WGS sequence"/>
</dbReference>
<dbReference type="PROSITE" id="PS50937">
    <property type="entry name" value="HTH_MERR_2"/>
    <property type="match status" value="1"/>
</dbReference>
<dbReference type="Pfam" id="PF13411">
    <property type="entry name" value="MerR_1"/>
    <property type="match status" value="1"/>
</dbReference>
<dbReference type="AlphaFoldDB" id="A0A136PZY8"/>
<sequence>MKGGWSTRDLAEIAGTTVKTVRHYHRVGLLEEPERAANGYKQYRIGHLVRLLRLRRLVDLGVPLSDIAAMEESAEGAEQVLRALDAELAASIERQQRMRDEVAGILRQRELAELPPGFGENAGALSDAERAFLLVCSRIFEPWVMETLQEMQTEPRSAVGREFDALTEEASEETRQRLAERYAPEVLRVQQDHPRLTTLKEQGAGVHGPRHWSAFLQGIVEMYNPAQIDVLQRVNVILGWTPASG</sequence>
<dbReference type="SUPFAM" id="SSF46955">
    <property type="entry name" value="Putative DNA-binding domain"/>
    <property type="match status" value="1"/>
</dbReference>
<keyword evidence="2" id="KW-0175">Coiled coil</keyword>
<organism evidence="4 5">
    <name type="scientific">Micromonospora rosaria</name>
    <dbReference type="NCBI Taxonomy" id="47874"/>
    <lineage>
        <taxon>Bacteria</taxon>
        <taxon>Bacillati</taxon>
        <taxon>Actinomycetota</taxon>
        <taxon>Actinomycetes</taxon>
        <taxon>Micromonosporales</taxon>
        <taxon>Micromonosporaceae</taxon>
        <taxon>Micromonospora</taxon>
    </lineage>
</organism>
<gene>
    <name evidence="4" type="ORF">AWW66_00090</name>
</gene>
<dbReference type="InterPro" id="IPR009061">
    <property type="entry name" value="DNA-bd_dom_put_sf"/>
</dbReference>
<name>A0A136PZY8_9ACTN</name>
<evidence type="ECO:0000259" key="3">
    <source>
        <dbReference type="PROSITE" id="PS50937"/>
    </source>
</evidence>
<dbReference type="GO" id="GO:0003700">
    <property type="term" value="F:DNA-binding transcription factor activity"/>
    <property type="evidence" value="ECO:0007669"/>
    <property type="project" value="InterPro"/>
</dbReference>
<dbReference type="InterPro" id="IPR047057">
    <property type="entry name" value="MerR_fam"/>
</dbReference>
<dbReference type="GO" id="GO:0003677">
    <property type="term" value="F:DNA binding"/>
    <property type="evidence" value="ECO:0007669"/>
    <property type="project" value="UniProtKB-KW"/>
</dbReference>
<evidence type="ECO:0000313" key="4">
    <source>
        <dbReference type="EMBL" id="KXK63995.1"/>
    </source>
</evidence>
<keyword evidence="1" id="KW-0238">DNA-binding</keyword>
<reference evidence="4 5" key="1">
    <citation type="submission" date="2016-01" db="EMBL/GenBank/DDBJ databases">
        <title>Whole genome sequence and analysis of Micromonospora rosaria DSM 803, which can produce antibacterial substance rosamicin.</title>
        <authorList>
            <person name="Yang H."/>
            <person name="He X."/>
            <person name="Zhu D."/>
        </authorList>
    </citation>
    <scope>NUCLEOTIDE SEQUENCE [LARGE SCALE GENOMIC DNA]</scope>
    <source>
        <strain evidence="4 5">DSM 803</strain>
    </source>
</reference>
<evidence type="ECO:0000256" key="1">
    <source>
        <dbReference type="ARBA" id="ARBA00023125"/>
    </source>
</evidence>
<feature type="domain" description="HTH merR-type" evidence="3">
    <location>
        <begin position="4"/>
        <end position="73"/>
    </location>
</feature>
<keyword evidence="5" id="KW-1185">Reference proteome</keyword>